<dbReference type="EMBL" id="AEEI01000026">
    <property type="protein sequence ID" value="EFM02232.1"/>
    <property type="molecule type" value="Genomic_DNA"/>
</dbReference>
<evidence type="ECO:0000313" key="1">
    <source>
        <dbReference type="EMBL" id="EFM02232.1"/>
    </source>
</evidence>
<gene>
    <name evidence="1" type="ORF">HMPREF0658_0737</name>
</gene>
<dbReference type="HOGENOM" id="CLU_3255809_0_0_10"/>
<evidence type="ECO:0000313" key="2">
    <source>
        <dbReference type="Proteomes" id="UP000004394"/>
    </source>
</evidence>
<organism evidence="1 2">
    <name type="scientific">Hoylesella marshii DSM 16973 = JCM 13450</name>
    <dbReference type="NCBI Taxonomy" id="862515"/>
    <lineage>
        <taxon>Bacteria</taxon>
        <taxon>Pseudomonadati</taxon>
        <taxon>Bacteroidota</taxon>
        <taxon>Bacteroidia</taxon>
        <taxon>Bacteroidales</taxon>
        <taxon>Prevotellaceae</taxon>
        <taxon>Hoylesella</taxon>
    </lineage>
</organism>
<dbReference type="BioCyc" id="PMAR862515-HMP:GMOO-750-MONOMER"/>
<reference evidence="1" key="1">
    <citation type="submission" date="2010-07" db="EMBL/GenBank/DDBJ databases">
        <authorList>
            <person name="Muzny D."/>
            <person name="Qin X."/>
            <person name="Deng J."/>
            <person name="Jiang H."/>
            <person name="Liu Y."/>
            <person name="Qu J."/>
            <person name="Song X.-Z."/>
            <person name="Zhang L."/>
            <person name="Thornton R."/>
            <person name="Coyle M."/>
            <person name="Francisco L."/>
            <person name="Jackson L."/>
            <person name="Javaid M."/>
            <person name="Korchina V."/>
            <person name="Kovar C."/>
            <person name="Mata R."/>
            <person name="Mathew T."/>
            <person name="Ngo R."/>
            <person name="Nguyen L."/>
            <person name="Nguyen N."/>
            <person name="Okwuonu G."/>
            <person name="Ongeri F."/>
            <person name="Pham C."/>
            <person name="Simmons D."/>
            <person name="Wilczek-Boney K."/>
            <person name="Hale W."/>
            <person name="Jakkamsetti A."/>
            <person name="Pham P."/>
            <person name="Ruth R."/>
            <person name="San Lucas F."/>
            <person name="Warren J."/>
            <person name="Zhang J."/>
            <person name="Zhao Z."/>
            <person name="Zhou C."/>
            <person name="Zhu D."/>
            <person name="Lee S."/>
            <person name="Bess C."/>
            <person name="Blankenburg K."/>
            <person name="Forbes L."/>
            <person name="Fu Q."/>
            <person name="Gubbala S."/>
            <person name="Hirani K."/>
            <person name="Jayaseelan J.C."/>
            <person name="Lara F."/>
            <person name="Munidasa M."/>
            <person name="Palculict T."/>
            <person name="Patil S."/>
            <person name="Pu L.-L."/>
            <person name="Saada N."/>
            <person name="Tang L."/>
            <person name="Weissenberger G."/>
            <person name="Zhu Y."/>
            <person name="Hemphill L."/>
            <person name="Shang Y."/>
            <person name="Youmans B."/>
            <person name="Ayvaz T."/>
            <person name="Ross M."/>
            <person name="Santibanez J."/>
            <person name="Aqrawi P."/>
            <person name="Gross S."/>
            <person name="Joshi V."/>
            <person name="Fowler G."/>
            <person name="Nazareth L."/>
            <person name="Reid J."/>
            <person name="Worley K."/>
            <person name="Petrosino J."/>
            <person name="Highlander S."/>
            <person name="Gibbs R."/>
        </authorList>
    </citation>
    <scope>NUCLEOTIDE SEQUENCE [LARGE SCALE GENOMIC DNA]</scope>
    <source>
        <strain evidence="1">DSM 16973</strain>
    </source>
</reference>
<dbReference type="AlphaFoldDB" id="E0NRD6"/>
<accession>E0NRD6</accession>
<comment type="caution">
    <text evidence="1">The sequence shown here is derived from an EMBL/GenBank/DDBJ whole genome shotgun (WGS) entry which is preliminary data.</text>
</comment>
<keyword evidence="2" id="KW-1185">Reference proteome</keyword>
<sequence length="42" mass="4823">MMDLTLQLLFTAAKIHKDDETNKKKPENFAAIDAIKTFPFLI</sequence>
<proteinExistence type="predicted"/>
<name>E0NRD6_9BACT</name>
<protein>
    <submittedName>
        <fullName evidence="1">Uncharacterized protein</fullName>
    </submittedName>
</protein>
<dbReference type="STRING" id="862515.HMPREF0658_0737"/>
<dbReference type="Proteomes" id="UP000004394">
    <property type="component" value="Unassembled WGS sequence"/>
</dbReference>